<dbReference type="Proteomes" id="UP000192610">
    <property type="component" value="Unassembled WGS sequence"/>
</dbReference>
<organism evidence="3 4">
    <name type="scientific">Niastella yeongjuensis</name>
    <dbReference type="NCBI Taxonomy" id="354355"/>
    <lineage>
        <taxon>Bacteria</taxon>
        <taxon>Pseudomonadati</taxon>
        <taxon>Bacteroidota</taxon>
        <taxon>Chitinophagia</taxon>
        <taxon>Chitinophagales</taxon>
        <taxon>Chitinophagaceae</taxon>
        <taxon>Niastella</taxon>
    </lineage>
</organism>
<dbReference type="PANTHER" id="PTHR30273">
    <property type="entry name" value="PERIPLASMIC SIGNAL SENSOR AND SIGMA FACTOR ACTIVATOR FECR-RELATED"/>
    <property type="match status" value="1"/>
</dbReference>
<dbReference type="AlphaFoldDB" id="A0A1V9F7R5"/>
<dbReference type="OrthoDB" id="9798846at2"/>
<sequence length="400" mass="45042">MEAPLNFREEHVIIGQILAKYPQTTEEEQQILETWRQRNGNQQIFDAIMESRQADEQRMMAIMANMEPARKKYLALIPEAGTTKILWWNKWRKYAAAAAVAALLLCTIWLEVRTHKKEVADSTEKTLPVPHDAAPGTYRAKLVLADGSLVMLDSSSNKALSPQGGARVTNDHGKLIYQSTNAKSVMLYNTLSTEKGEMYSLFLTDGSRLWLNSQSSVHYPVNVPPNQEVEVVTTGEVFFDIVHNPKRPFRVRVNGLLINDIGTQFNVNAYTDEPSIILTLIEGSVRATKGDQSALVKKGQEAITAKSQTDYHIKVMEDADLEKAIAWKNGQFRFNKDDLKTVLRQLARWYNLDVVYQGTIPRGQFIGTVPRNLKLSQVLEILASSDVHFSIEGKKLIVTP</sequence>
<evidence type="ECO:0000259" key="1">
    <source>
        <dbReference type="Pfam" id="PF04773"/>
    </source>
</evidence>
<comment type="caution">
    <text evidence="3">The sequence shown here is derived from an EMBL/GenBank/DDBJ whole genome shotgun (WGS) entry which is preliminary data.</text>
</comment>
<dbReference type="Gene3D" id="3.55.50.30">
    <property type="match status" value="1"/>
</dbReference>
<evidence type="ECO:0000313" key="3">
    <source>
        <dbReference type="EMBL" id="OQP54311.1"/>
    </source>
</evidence>
<feature type="domain" description="FecR protein" evidence="1">
    <location>
        <begin position="190"/>
        <end position="286"/>
    </location>
</feature>
<dbReference type="EMBL" id="LVXG01000004">
    <property type="protein sequence ID" value="OQP54311.1"/>
    <property type="molecule type" value="Genomic_DNA"/>
</dbReference>
<accession>A0A1V9F7R5</accession>
<evidence type="ECO:0008006" key="5">
    <source>
        <dbReference type="Google" id="ProtNLM"/>
    </source>
</evidence>
<dbReference type="InterPro" id="IPR032508">
    <property type="entry name" value="FecR_C"/>
</dbReference>
<dbReference type="STRING" id="354355.SAMN05660816_05156"/>
<keyword evidence="4" id="KW-1185">Reference proteome</keyword>
<dbReference type="Pfam" id="PF16344">
    <property type="entry name" value="FecR_C"/>
    <property type="match status" value="1"/>
</dbReference>
<dbReference type="Pfam" id="PF04773">
    <property type="entry name" value="FecR"/>
    <property type="match status" value="1"/>
</dbReference>
<proteinExistence type="predicted"/>
<dbReference type="GO" id="GO:0016989">
    <property type="term" value="F:sigma factor antagonist activity"/>
    <property type="evidence" value="ECO:0007669"/>
    <property type="project" value="TreeGrafter"/>
</dbReference>
<evidence type="ECO:0000313" key="4">
    <source>
        <dbReference type="Proteomes" id="UP000192610"/>
    </source>
</evidence>
<dbReference type="Gene3D" id="2.60.120.1440">
    <property type="match status" value="1"/>
</dbReference>
<feature type="domain" description="Protein FecR C-terminal" evidence="2">
    <location>
        <begin position="332"/>
        <end position="398"/>
    </location>
</feature>
<reference evidence="4" key="1">
    <citation type="submission" date="2016-04" db="EMBL/GenBank/DDBJ databases">
        <authorList>
            <person name="Chen L."/>
            <person name="Zhuang W."/>
            <person name="Wang G."/>
        </authorList>
    </citation>
    <scope>NUCLEOTIDE SEQUENCE [LARGE SCALE GENOMIC DNA]</scope>
    <source>
        <strain evidence="4">17621</strain>
    </source>
</reference>
<evidence type="ECO:0000259" key="2">
    <source>
        <dbReference type="Pfam" id="PF16344"/>
    </source>
</evidence>
<protein>
    <recommendedName>
        <fullName evidence="5">Iron dicitrate transport regulator FecR</fullName>
    </recommendedName>
</protein>
<dbReference type="InterPro" id="IPR006860">
    <property type="entry name" value="FecR"/>
</dbReference>
<gene>
    <name evidence="3" type="ORF">A4H97_22770</name>
</gene>
<dbReference type="InterPro" id="IPR012373">
    <property type="entry name" value="Ferrdict_sens_TM"/>
</dbReference>
<dbReference type="PANTHER" id="PTHR30273:SF2">
    <property type="entry name" value="PROTEIN FECR"/>
    <property type="match status" value="1"/>
</dbReference>
<name>A0A1V9F7R5_9BACT</name>
<dbReference type="RefSeq" id="WP_081197619.1">
    <property type="nucleotide sequence ID" value="NZ_FOCZ01000011.1"/>
</dbReference>